<accession>R4PXJ7</accession>
<evidence type="ECO:0000259" key="3">
    <source>
        <dbReference type="PROSITE" id="PS51459"/>
    </source>
</evidence>
<keyword evidence="2" id="KW-0067">ATP-binding</keyword>
<dbReference type="GO" id="GO:0005524">
    <property type="term" value="F:ATP binding"/>
    <property type="evidence" value="ECO:0007669"/>
    <property type="project" value="UniProtKB-KW"/>
</dbReference>
<dbReference type="KEGG" id="saal:L336_0212"/>
<dbReference type="InterPro" id="IPR027417">
    <property type="entry name" value="P-loop_NTPase"/>
</dbReference>
<dbReference type="STRING" id="1332188.L336_0212"/>
<dbReference type="InterPro" id="IPR036597">
    <property type="entry name" value="Fido-like_dom_sf"/>
</dbReference>
<organism evidence="4 5">
    <name type="scientific">Candidatus Saccharimonas aalborgensis</name>
    <dbReference type="NCBI Taxonomy" id="1332188"/>
    <lineage>
        <taxon>Bacteria</taxon>
        <taxon>Candidatus Saccharimonadota</taxon>
        <taxon>Candidatus Saccharimonadia</taxon>
        <taxon>Candidatus Saccharimonadales</taxon>
        <taxon>Candidatus Saccharimonadaceae</taxon>
        <taxon>Candidatus Saccharimonas</taxon>
    </lineage>
</organism>
<dbReference type="AlphaFoldDB" id="R4PXJ7"/>
<evidence type="ECO:0000313" key="5">
    <source>
        <dbReference type="Proteomes" id="UP000013893"/>
    </source>
</evidence>
<gene>
    <name evidence="4" type="ORF">L336_0212</name>
</gene>
<dbReference type="SUPFAM" id="SSF140931">
    <property type="entry name" value="Fic-like"/>
    <property type="match status" value="1"/>
</dbReference>
<dbReference type="GO" id="GO:0016301">
    <property type="term" value="F:kinase activity"/>
    <property type="evidence" value="ECO:0007669"/>
    <property type="project" value="InterPro"/>
</dbReference>
<dbReference type="EMBL" id="CP005957">
    <property type="protein sequence ID" value="AGL61921.1"/>
    <property type="molecule type" value="Genomic_DNA"/>
</dbReference>
<name>R4PXJ7_9BACT</name>
<dbReference type="InterPro" id="IPR003812">
    <property type="entry name" value="Fido"/>
</dbReference>
<keyword evidence="5" id="KW-1185">Reference proteome</keyword>
<proteinExistence type="predicted"/>
<sequence length="742" mass="81480">MSFSYNLYVIQNRNPENIPVVPLQSPETESRRPLMEKIRDKIDGAKSWIKEHVNPLTSPELEQQTGEALTYVAERTIADAGAYEMRGPGDSERITEAVGAAAEQTVAGGLVGRSNPIETLERDGFDQELVDATVEIAAEDPETAEAIAKEIDRVEGVLRTPEHAAREVYKAKIKRLKETTTSSIESFTSANLDSLSKQERKSLLDNPESWDSERRKLHESVFEEAILKAHALSERLKEKNPKPTIYALRGNTASGKTRALSAGHEMFAGILDGRGEPSGAINPDSYKFALREGDPDISAAQVHDEGSMISRRIERQLTDPDMSVVLDKRNETPGDIEDILANASETERNVRILDVDVPLESSLVGVLMREKGGEDPNVPFDAIIKGFVGIRANRSELIKQVETGSNTAVDGYMLMAFDPDERRPVVVAVLIDGKVVVDQKRQELYARLFSTPEQAEADAEVLGNTVIDDAFIQQHCNSSYDNSEKGREHAAKVAARLGGFKGKTLRRAVDIMAGAGTAQELKGYLADANHNLLATSRTANGTIDTSASSTKAASMESIDGDEAAARAKANFDKAISLAFEQRDADFSSASKVRQLVESIAAQINDGIVKEGSLIRTGEDSDKYPYTRLDELPAAMEQFYEELHQKLTNPDSDPVEVAAFCEYHIDLVDHFFADGCGKTAKAISSFVLMRAGLSLPSYKGGRDEYYKHAPRSIVRVDQIADRAAWQDFLQYYKSMVKTDNGGI</sequence>
<evidence type="ECO:0000256" key="2">
    <source>
        <dbReference type="ARBA" id="ARBA00022840"/>
    </source>
</evidence>
<dbReference type="PROSITE" id="PS51459">
    <property type="entry name" value="FIDO"/>
    <property type="match status" value="1"/>
</dbReference>
<dbReference type="Gene3D" id="1.10.3290.10">
    <property type="entry name" value="Fido-like domain"/>
    <property type="match status" value="1"/>
</dbReference>
<dbReference type="InterPro" id="IPR010488">
    <property type="entry name" value="Zeta_toxin_domain"/>
</dbReference>
<dbReference type="Gene3D" id="3.40.50.300">
    <property type="entry name" value="P-loop containing nucleotide triphosphate hydrolases"/>
    <property type="match status" value="1"/>
</dbReference>
<protein>
    <recommendedName>
        <fullName evidence="3">Fido domain-containing protein</fullName>
    </recommendedName>
</protein>
<dbReference type="HOGENOM" id="CLU_374166_0_0_0"/>
<dbReference type="Pfam" id="PF06414">
    <property type="entry name" value="Zeta_toxin"/>
    <property type="match status" value="1"/>
</dbReference>
<evidence type="ECO:0000256" key="1">
    <source>
        <dbReference type="ARBA" id="ARBA00022741"/>
    </source>
</evidence>
<feature type="domain" description="Fido" evidence="3">
    <location>
        <begin position="595"/>
        <end position="733"/>
    </location>
</feature>
<keyword evidence="1" id="KW-0547">Nucleotide-binding</keyword>
<evidence type="ECO:0000313" key="4">
    <source>
        <dbReference type="EMBL" id="AGL61921.1"/>
    </source>
</evidence>
<dbReference type="Proteomes" id="UP000013893">
    <property type="component" value="Chromosome"/>
</dbReference>
<reference evidence="4 5" key="1">
    <citation type="journal article" date="2013" name="Nat. Biotechnol.">
        <title>Genome sequences of rare, uncultured bacteria obtained by differential coverage binning of multiple metagenomes.</title>
        <authorList>
            <person name="Albertsen M."/>
            <person name="Hugenholtz P."/>
            <person name="Skarshewski A."/>
            <person name="Nielsen K.L."/>
            <person name="Tyson G.W."/>
            <person name="Nielsen P.H."/>
        </authorList>
    </citation>
    <scope>NUCLEOTIDE SEQUENCE [LARGE SCALE GENOMIC DNA]</scope>
    <source>
        <strain evidence="4">TM71</strain>
    </source>
</reference>